<proteinExistence type="predicted"/>
<dbReference type="InterPro" id="IPR017941">
    <property type="entry name" value="Rieske_2Fe-2S"/>
</dbReference>
<dbReference type="GO" id="GO:0005737">
    <property type="term" value="C:cytoplasm"/>
    <property type="evidence" value="ECO:0007669"/>
    <property type="project" value="TreeGrafter"/>
</dbReference>
<dbReference type="InterPro" id="IPR005805">
    <property type="entry name" value="Rieske_Fe-S_prot_C"/>
</dbReference>
<dbReference type="InterPro" id="IPR038010">
    <property type="entry name" value="YhfW_C"/>
</dbReference>
<dbReference type="RefSeq" id="WP_104848896.1">
    <property type="nucleotide sequence ID" value="NZ_PKOZ01000003.1"/>
</dbReference>
<reference evidence="7 8" key="1">
    <citation type="submission" date="2017-12" db="EMBL/GenBank/DDBJ databases">
        <title>Taxonomic description and draft genome of Pradoshia cofamensis Gen. nov., sp. nov., a thermotolerant bacillale isolated from anterior gut of earthworm Eisenia fetida.</title>
        <authorList>
            <person name="Saha T."/>
            <person name="Chakraborty R."/>
        </authorList>
    </citation>
    <scope>NUCLEOTIDE SEQUENCE [LARGE SCALE GENOMIC DNA]</scope>
    <source>
        <strain evidence="7 8">EAG3</strain>
    </source>
</reference>
<dbReference type="Gene3D" id="3.30.9.10">
    <property type="entry name" value="D-Amino Acid Oxidase, subunit A, domain 2"/>
    <property type="match status" value="1"/>
</dbReference>
<keyword evidence="3" id="KW-0408">Iron</keyword>
<dbReference type="Pfam" id="PF01266">
    <property type="entry name" value="DAO"/>
    <property type="match status" value="1"/>
</dbReference>
<evidence type="ECO:0000256" key="1">
    <source>
        <dbReference type="ARBA" id="ARBA00022714"/>
    </source>
</evidence>
<keyword evidence="2" id="KW-0479">Metal-binding</keyword>
<dbReference type="Pfam" id="PF00355">
    <property type="entry name" value="Rieske"/>
    <property type="match status" value="1"/>
</dbReference>
<dbReference type="InterPro" id="IPR036188">
    <property type="entry name" value="FAD/NAD-bd_sf"/>
</dbReference>
<evidence type="ECO:0000256" key="3">
    <source>
        <dbReference type="ARBA" id="ARBA00023004"/>
    </source>
</evidence>
<feature type="domain" description="Rieske" evidence="6">
    <location>
        <begin position="425"/>
        <end position="509"/>
    </location>
</feature>
<dbReference type="InterPro" id="IPR006076">
    <property type="entry name" value="FAD-dep_OxRdtase"/>
</dbReference>
<keyword evidence="4" id="KW-0411">Iron-sulfur</keyword>
<dbReference type="GO" id="GO:0016020">
    <property type="term" value="C:membrane"/>
    <property type="evidence" value="ECO:0007669"/>
    <property type="project" value="InterPro"/>
</dbReference>
<dbReference type="GO" id="GO:0046872">
    <property type="term" value="F:metal ion binding"/>
    <property type="evidence" value="ECO:0007669"/>
    <property type="project" value="UniProtKB-KW"/>
</dbReference>
<dbReference type="PANTHER" id="PTHR13847">
    <property type="entry name" value="SARCOSINE DEHYDROGENASE-RELATED"/>
    <property type="match status" value="1"/>
</dbReference>
<keyword evidence="1" id="KW-0001">2Fe-2S</keyword>
<name>A0A2S7N0Y9_9BACI</name>
<dbReference type="PANTHER" id="PTHR13847:SF274">
    <property type="entry name" value="RIESKE 2FE-2S IRON-SULFUR PROTEIN YHFW-RELATED"/>
    <property type="match status" value="1"/>
</dbReference>
<dbReference type="GO" id="GO:0051537">
    <property type="term" value="F:2 iron, 2 sulfur cluster binding"/>
    <property type="evidence" value="ECO:0007669"/>
    <property type="project" value="UniProtKB-KW"/>
</dbReference>
<dbReference type="Proteomes" id="UP000239663">
    <property type="component" value="Unassembled WGS sequence"/>
</dbReference>
<keyword evidence="8" id="KW-1185">Reference proteome</keyword>
<gene>
    <name evidence="7" type="ORF">CYL18_07620</name>
</gene>
<dbReference type="PRINTS" id="PR00162">
    <property type="entry name" value="RIESKE"/>
</dbReference>
<organism evidence="7 8">
    <name type="scientific">Pradoshia eiseniae</name>
    <dbReference type="NCBI Taxonomy" id="2064768"/>
    <lineage>
        <taxon>Bacteria</taxon>
        <taxon>Bacillati</taxon>
        <taxon>Bacillota</taxon>
        <taxon>Bacilli</taxon>
        <taxon>Bacillales</taxon>
        <taxon>Bacillaceae</taxon>
        <taxon>Pradoshia</taxon>
    </lineage>
</organism>
<evidence type="ECO:0000313" key="7">
    <source>
        <dbReference type="EMBL" id="PQD95752.1"/>
    </source>
</evidence>
<dbReference type="InterPro" id="IPR036922">
    <property type="entry name" value="Rieske_2Fe-2S_sf"/>
</dbReference>
<evidence type="ECO:0000256" key="5">
    <source>
        <dbReference type="ARBA" id="ARBA00023157"/>
    </source>
</evidence>
<dbReference type="EMBL" id="PKOZ01000003">
    <property type="protein sequence ID" value="PQD95752.1"/>
    <property type="molecule type" value="Genomic_DNA"/>
</dbReference>
<keyword evidence="5" id="KW-1015">Disulfide bond</keyword>
<dbReference type="OrthoDB" id="9767869at2"/>
<sequence>MSKIPTYSKSYWTEYIDRKEAHSYPQAVKDNETEIVIIGAGIVGVLSAYELAKRGRKVILLEADRILYGTTGHTTAKITAQHGLFYDELIRKSGEEAAKLYYKANMDGLNYIRQVIKEENIDCDFSEQTAYTYAVTDEYDEKIKAEFKAYEKLGIDGELLSELPLPFQIKSAVSMNGQAQFHPLKLLSNLLVSFEQLGGAIYEQSPVKDIEEDDSGLHAILKNGHRISGQKIIIATHYPFYDMLGLYFSRLHPMRSYIVAATVEEEIPDGMYISADQPTRSLRYTDYDGRKLLLIGGESHKTGQSEDELSCYNALESFTKDYFTVDDFPYRWSAQDLVTLDKLPYIGQYSSSKENLFIATGFGKWGMSNGAVASMLLCDLATDQENPYEELFSPSRSETNLQSASTFVKENANVAKELIKGKISPDDVDPNDLKPNEGGHIKFKGKRAGAYRDENGSLCILDTTCTHMGCEVNWNSGERSWDCPCHGSRFDTNGEVLEGPAVDPLKKLN</sequence>
<dbReference type="Gene3D" id="3.50.50.60">
    <property type="entry name" value="FAD/NAD(P)-binding domain"/>
    <property type="match status" value="1"/>
</dbReference>
<dbReference type="CDD" id="cd03477">
    <property type="entry name" value="Rieske_YhfW_C"/>
    <property type="match status" value="1"/>
</dbReference>
<dbReference type="SUPFAM" id="SSF51971">
    <property type="entry name" value="Nucleotide-binding domain"/>
    <property type="match status" value="1"/>
</dbReference>
<dbReference type="SUPFAM" id="SSF50022">
    <property type="entry name" value="ISP domain"/>
    <property type="match status" value="1"/>
</dbReference>
<comment type="caution">
    <text evidence="7">The sequence shown here is derived from an EMBL/GenBank/DDBJ whole genome shotgun (WGS) entry which is preliminary data.</text>
</comment>
<evidence type="ECO:0000256" key="2">
    <source>
        <dbReference type="ARBA" id="ARBA00022723"/>
    </source>
</evidence>
<dbReference type="PROSITE" id="PS51296">
    <property type="entry name" value="RIESKE"/>
    <property type="match status" value="1"/>
</dbReference>
<evidence type="ECO:0000256" key="4">
    <source>
        <dbReference type="ARBA" id="ARBA00023014"/>
    </source>
</evidence>
<dbReference type="Gene3D" id="2.102.10.10">
    <property type="entry name" value="Rieske [2Fe-2S] iron-sulphur domain"/>
    <property type="match status" value="1"/>
</dbReference>
<accession>A0A2S7N0Y9</accession>
<dbReference type="GO" id="GO:0004497">
    <property type="term" value="F:monooxygenase activity"/>
    <property type="evidence" value="ECO:0007669"/>
    <property type="project" value="UniProtKB-ARBA"/>
</dbReference>
<dbReference type="GO" id="GO:0016705">
    <property type="term" value="F:oxidoreductase activity, acting on paired donors, with incorporation or reduction of molecular oxygen"/>
    <property type="evidence" value="ECO:0007669"/>
    <property type="project" value="UniProtKB-ARBA"/>
</dbReference>
<dbReference type="FunFam" id="2.102.10.10:FF:000014">
    <property type="entry name" value="Oxidoreductase, FAD dependent"/>
    <property type="match status" value="1"/>
</dbReference>
<protein>
    <submittedName>
        <fullName evidence="7">FAD-dependent oxidoreductase</fullName>
    </submittedName>
</protein>
<evidence type="ECO:0000259" key="6">
    <source>
        <dbReference type="PROSITE" id="PS51296"/>
    </source>
</evidence>
<evidence type="ECO:0000313" key="8">
    <source>
        <dbReference type="Proteomes" id="UP000239663"/>
    </source>
</evidence>
<dbReference type="AlphaFoldDB" id="A0A2S7N0Y9"/>